<evidence type="ECO:0000313" key="11">
    <source>
        <dbReference type="EMBL" id="RUS86100.1"/>
    </source>
</evidence>
<evidence type="ECO:0000256" key="3">
    <source>
        <dbReference type="ARBA" id="ARBA00022490"/>
    </source>
</evidence>
<dbReference type="OrthoDB" id="6351660at2759"/>
<dbReference type="Pfam" id="PF16574">
    <property type="entry name" value="CEP209_CC5"/>
    <property type="match status" value="1"/>
</dbReference>
<feature type="domain" description="Centrosomal protein of 290kDa coiled-coil region" evidence="10">
    <location>
        <begin position="903"/>
        <end position="1030"/>
    </location>
</feature>
<feature type="coiled-coil region" evidence="8">
    <location>
        <begin position="85"/>
        <end position="168"/>
    </location>
</feature>
<name>A0A433TWX1_ELYCH</name>
<feature type="coiled-coil region" evidence="8">
    <location>
        <begin position="1160"/>
        <end position="1212"/>
    </location>
</feature>
<feature type="non-terminal residue" evidence="11">
    <location>
        <position position="1"/>
    </location>
</feature>
<keyword evidence="4" id="KW-0970">Cilium biogenesis/degradation</keyword>
<protein>
    <recommendedName>
        <fullName evidence="10">Centrosomal protein of 290kDa coiled-coil region domain-containing protein</fullName>
    </recommendedName>
</protein>
<dbReference type="GO" id="GO:0097711">
    <property type="term" value="P:ciliary basal body-plasma membrane docking"/>
    <property type="evidence" value="ECO:0007669"/>
    <property type="project" value="TreeGrafter"/>
</dbReference>
<organism evidence="11 12">
    <name type="scientific">Elysia chlorotica</name>
    <name type="common">Eastern emerald elysia</name>
    <name type="synonym">Sea slug</name>
    <dbReference type="NCBI Taxonomy" id="188477"/>
    <lineage>
        <taxon>Eukaryota</taxon>
        <taxon>Metazoa</taxon>
        <taxon>Spiralia</taxon>
        <taxon>Lophotrochozoa</taxon>
        <taxon>Mollusca</taxon>
        <taxon>Gastropoda</taxon>
        <taxon>Heterobranchia</taxon>
        <taxon>Euthyneura</taxon>
        <taxon>Panpulmonata</taxon>
        <taxon>Sacoglossa</taxon>
        <taxon>Placobranchoidea</taxon>
        <taxon>Plakobranchidae</taxon>
        <taxon>Elysia</taxon>
    </lineage>
</organism>
<reference evidence="11 12" key="1">
    <citation type="submission" date="2019-01" db="EMBL/GenBank/DDBJ databases">
        <title>A draft genome assembly of the solar-powered sea slug Elysia chlorotica.</title>
        <authorList>
            <person name="Cai H."/>
            <person name="Li Q."/>
            <person name="Fang X."/>
            <person name="Li J."/>
            <person name="Curtis N.E."/>
            <person name="Altenburger A."/>
            <person name="Shibata T."/>
            <person name="Feng M."/>
            <person name="Maeda T."/>
            <person name="Schwartz J.A."/>
            <person name="Shigenobu S."/>
            <person name="Lundholm N."/>
            <person name="Nishiyama T."/>
            <person name="Yang H."/>
            <person name="Hasebe M."/>
            <person name="Li S."/>
            <person name="Pierce S.K."/>
            <person name="Wang J."/>
        </authorList>
    </citation>
    <scope>NUCLEOTIDE SEQUENCE [LARGE SCALE GENOMIC DNA]</scope>
    <source>
        <strain evidence="11">EC2010</strain>
        <tissue evidence="11">Whole organism of an adult</tissue>
    </source>
</reference>
<evidence type="ECO:0000256" key="5">
    <source>
        <dbReference type="ARBA" id="ARBA00023054"/>
    </source>
</evidence>
<accession>A0A433TWX1</accession>
<dbReference type="GO" id="GO:1905349">
    <property type="term" value="P:ciliary transition zone assembly"/>
    <property type="evidence" value="ECO:0007669"/>
    <property type="project" value="TreeGrafter"/>
</dbReference>
<evidence type="ECO:0000256" key="1">
    <source>
        <dbReference type="ARBA" id="ARBA00004120"/>
    </source>
</evidence>
<evidence type="ECO:0000256" key="6">
    <source>
        <dbReference type="ARBA" id="ARBA00023212"/>
    </source>
</evidence>
<feature type="coiled-coil region" evidence="8">
    <location>
        <begin position="5"/>
        <end position="53"/>
    </location>
</feature>
<dbReference type="InterPro" id="IPR032321">
    <property type="entry name" value="Cep209_CC5"/>
</dbReference>
<proteinExistence type="predicted"/>
<dbReference type="GO" id="GO:0035869">
    <property type="term" value="C:ciliary transition zone"/>
    <property type="evidence" value="ECO:0007669"/>
    <property type="project" value="TreeGrafter"/>
</dbReference>
<dbReference type="InterPro" id="IPR026201">
    <property type="entry name" value="Cep290"/>
</dbReference>
<dbReference type="PANTHER" id="PTHR18879">
    <property type="entry name" value="CENTROSOMAL PROTEIN OF 290 KDA"/>
    <property type="match status" value="1"/>
</dbReference>
<feature type="coiled-coil region" evidence="8">
    <location>
        <begin position="694"/>
        <end position="738"/>
    </location>
</feature>
<feature type="coiled-coil region" evidence="8">
    <location>
        <begin position="833"/>
        <end position="862"/>
    </location>
</feature>
<evidence type="ECO:0000256" key="7">
    <source>
        <dbReference type="ARBA" id="ARBA00023273"/>
    </source>
</evidence>
<feature type="coiled-coil region" evidence="8">
    <location>
        <begin position="510"/>
        <end position="544"/>
    </location>
</feature>
<dbReference type="GO" id="GO:0034451">
    <property type="term" value="C:centriolar satellite"/>
    <property type="evidence" value="ECO:0007669"/>
    <property type="project" value="TreeGrafter"/>
</dbReference>
<sequence>GTSQGDRLQTRLRELQDENKYLKEQTKRLGDDVKKADDDCRTKDKELSELLERMSQYEGGEYGLPEAVAEIKEGKNQVKIREREIEELTAYINKTEIKINEILDENEELRYKLGMDPREPLDLTTFRKNKAIRQEELKAVNFTLQREIEALEEERIEDKKKIRKLSQQVGQRAVALGLTADDMMAVQNYTETLKTKRRTQEEQQSAAVIIRQQVQREEGRIRGQELDKDYKENIVELHKLETEVSQLKGKNQQLEQDNQSLEAGLKEVMEALQKGAAVGKYEVGDMSQNANTFPTIERMLAAIEAKKVLGSYDTSYFLKEQVDVLKGRNEELRETLREVRVEASKSALERDKAFQRLEQVAREDSNMGEVAAGRGFASMVKLPDGMAASSAEVIASVNEHLLLTLQELSQRESAMKTVEESLESYKRKYAVLRHQQGLLYQEYIEAKKEWQEDMDKNKKQLEELQGQKEEDRVRIQEFDRLVETLSHDDVEVRRRLSEMTRRITVLRVNEKALTRRYQTMEEVEAQLRKEVNRSRTEMNQMETAVSERMGYLQRYKDMAAFKMAALQKALEDSVPSSDLEKVNKQYHNLTEKYRDLLEKGNSLVSKAEALQGMEAEVKQLAAEKEVLSSTLTLEKEKLHALEVAMEELHRRGVTGEAGVSVTDGDIISISKKISMLEMKELNERQRAEHAARMYDQQRALLAELGDRNTELEEKFAEVTKMNLEMQTLERDLRDELSNSIPKSVSDADRKRIAVLEHSEIALKQEAAKLKEMAEIASTQVSTLEVQHLAKEKEFQSLRQQLLDFQVQSDEKTIIGKLHRHIVQLQVSEGQAVKRLEEAQKKVFRLEAQALRQEQRLDDKEQSVYHSRQEAHSKTRYLRRALQDLRIQFAGAVPVSRQEKFAKAMVQLQQDKTKMEVDLKQARTKREEMEDQVAALSLQQASLHELLATLKDGRGAQKVAEWHAKIDGLRLDELKQRRNNSKLQQQIKYLEEIIRSHELTISDLEADNVRMIKDYEEKQMRWELREAELERTILTMERNTAEIAGAASKFEAAISALPNAKLPVANQLEQAISTIKGNVKVILDTQAENKALKARASDLEKQVREMERGLLERDRLISELRLRMPASADRDEVITKAQAKVTAAVQKAEEGGGDFESHQALKIAQSTVHSLQQRIQQKDETLAKYQQLLRQGRDDLVEMNKRHEEELRAMQQKLHLNTDLAFSKFKEAARELIHKQGTPAQSVTPQQLSRLNELEDIVAEQENTIAALHEKVKQKEAEIFHLQASVQISNNNLKSVQSRLTNETNEQLGKKESELDNMSQENQDLR</sequence>
<keyword evidence="3" id="KW-0963">Cytoplasm</keyword>
<evidence type="ECO:0000313" key="12">
    <source>
        <dbReference type="Proteomes" id="UP000271974"/>
    </source>
</evidence>
<dbReference type="GO" id="GO:1905515">
    <property type="term" value="P:non-motile cilium assembly"/>
    <property type="evidence" value="ECO:0007669"/>
    <property type="project" value="TreeGrafter"/>
</dbReference>
<comment type="caution">
    <text evidence="11">The sequence shown here is derived from an EMBL/GenBank/DDBJ whole genome shotgun (WGS) entry which is preliminary data.</text>
</comment>
<dbReference type="PANTHER" id="PTHR18879:SF20">
    <property type="entry name" value="CENTROSOMAL PROTEIN OF 290 KDA"/>
    <property type="match status" value="1"/>
</dbReference>
<feature type="non-terminal residue" evidence="11">
    <location>
        <position position="1325"/>
    </location>
</feature>
<evidence type="ECO:0000256" key="4">
    <source>
        <dbReference type="ARBA" id="ARBA00022794"/>
    </source>
</evidence>
<gene>
    <name evidence="11" type="ORF">EGW08_006120</name>
</gene>
<keyword evidence="6" id="KW-0206">Cytoskeleton</keyword>
<feature type="region of interest" description="Disordered" evidence="9">
    <location>
        <begin position="1298"/>
        <end position="1325"/>
    </location>
</feature>
<dbReference type="EMBL" id="RQTK01000150">
    <property type="protein sequence ID" value="RUS86100.1"/>
    <property type="molecule type" value="Genomic_DNA"/>
</dbReference>
<dbReference type="STRING" id="188477.A0A433TWX1"/>
<keyword evidence="5 8" id="KW-0175">Coiled coil</keyword>
<dbReference type="Proteomes" id="UP000271974">
    <property type="component" value="Unassembled WGS sequence"/>
</dbReference>
<evidence type="ECO:0000256" key="8">
    <source>
        <dbReference type="SAM" id="Coils"/>
    </source>
</evidence>
<feature type="coiled-coil region" evidence="8">
    <location>
        <begin position="322"/>
        <end position="349"/>
    </location>
</feature>
<feature type="coiled-coil region" evidence="8">
    <location>
        <begin position="904"/>
        <end position="938"/>
    </location>
</feature>
<feature type="compositionally biased region" description="Polar residues" evidence="9">
    <location>
        <begin position="1315"/>
        <end position="1325"/>
    </location>
</feature>
<feature type="coiled-coil region" evidence="8">
    <location>
        <begin position="237"/>
        <end position="271"/>
    </location>
</feature>
<keyword evidence="12" id="KW-1185">Reference proteome</keyword>
<keyword evidence="7" id="KW-0966">Cell projection</keyword>
<evidence type="ECO:0000256" key="2">
    <source>
        <dbReference type="ARBA" id="ARBA00004300"/>
    </source>
</evidence>
<comment type="subcellular location">
    <subcellularLocation>
        <location evidence="1">Cytoplasm</location>
        <location evidence="1">Cytoskeleton</location>
        <location evidence="1">Cilium basal body</location>
    </subcellularLocation>
    <subcellularLocation>
        <location evidence="2">Cytoplasm</location>
        <location evidence="2">Cytoskeleton</location>
        <location evidence="2">Microtubule organizing center</location>
        <location evidence="2">Centrosome</location>
    </subcellularLocation>
</comment>
<evidence type="ECO:0000259" key="10">
    <source>
        <dbReference type="Pfam" id="PF16574"/>
    </source>
</evidence>
<feature type="coiled-coil region" evidence="8">
    <location>
        <begin position="979"/>
        <end position="1031"/>
    </location>
</feature>
<feature type="coiled-coil region" evidence="8">
    <location>
        <begin position="1081"/>
        <end position="1108"/>
    </location>
</feature>
<evidence type="ECO:0000256" key="9">
    <source>
        <dbReference type="SAM" id="MobiDB-lite"/>
    </source>
</evidence>
<feature type="coiled-coil region" evidence="8">
    <location>
        <begin position="408"/>
        <end position="481"/>
    </location>
</feature>
<feature type="coiled-coil region" evidence="8">
    <location>
        <begin position="579"/>
        <end position="651"/>
    </location>
</feature>